<dbReference type="Proteomes" id="UP000245591">
    <property type="component" value="Unassembled WGS sequence"/>
</dbReference>
<feature type="domain" description="Mif2 N-terminal" evidence="7">
    <location>
        <begin position="15"/>
        <end position="159"/>
    </location>
</feature>
<dbReference type="PANTHER" id="PTHR16684">
    <property type="entry name" value="CENTROMERE PROTEIN C"/>
    <property type="match status" value="1"/>
</dbReference>
<feature type="compositionally biased region" description="Polar residues" evidence="5">
    <location>
        <begin position="419"/>
        <end position="436"/>
    </location>
</feature>
<feature type="region of interest" description="Disordered" evidence="5">
    <location>
        <begin position="284"/>
        <end position="490"/>
    </location>
</feature>
<evidence type="ECO:0000256" key="5">
    <source>
        <dbReference type="SAM" id="MobiDB-lite"/>
    </source>
</evidence>
<evidence type="ECO:0000256" key="3">
    <source>
        <dbReference type="ARBA" id="ARBA00023125"/>
    </source>
</evidence>
<dbReference type="Pfam" id="PF15624">
    <property type="entry name" value="Mif2_N"/>
    <property type="match status" value="1"/>
</dbReference>
<evidence type="ECO:0000256" key="1">
    <source>
        <dbReference type="ARBA" id="ARBA00004123"/>
    </source>
</evidence>
<feature type="region of interest" description="Disordered" evidence="5">
    <location>
        <begin position="220"/>
        <end position="272"/>
    </location>
</feature>
<dbReference type="GO" id="GO:0019237">
    <property type="term" value="F:centromeric DNA binding"/>
    <property type="evidence" value="ECO:0007669"/>
    <property type="project" value="InterPro"/>
</dbReference>
<feature type="compositionally biased region" description="Basic and acidic residues" evidence="5">
    <location>
        <begin position="255"/>
        <end position="266"/>
    </location>
</feature>
<gene>
    <name evidence="8" type="ORF">BB558_002494</name>
</gene>
<dbReference type="AlphaFoldDB" id="A0A2U1J8I8"/>
<dbReference type="SUPFAM" id="SSF51182">
    <property type="entry name" value="RmlC-like cupins"/>
    <property type="match status" value="1"/>
</dbReference>
<evidence type="ECO:0000259" key="7">
    <source>
        <dbReference type="Pfam" id="PF15624"/>
    </source>
</evidence>
<dbReference type="GO" id="GO:0051455">
    <property type="term" value="P:spindle attachment to meiosis I kinetochore"/>
    <property type="evidence" value="ECO:0007669"/>
    <property type="project" value="TreeGrafter"/>
</dbReference>
<evidence type="ECO:0000313" key="8">
    <source>
        <dbReference type="EMBL" id="PWA01410.1"/>
    </source>
</evidence>
<evidence type="ECO:0008006" key="10">
    <source>
        <dbReference type="Google" id="ProtNLM"/>
    </source>
</evidence>
<dbReference type="InterPro" id="IPR014710">
    <property type="entry name" value="RmlC-like_jellyroll"/>
</dbReference>
<feature type="compositionally biased region" description="Polar residues" evidence="5">
    <location>
        <begin position="380"/>
        <end position="396"/>
    </location>
</feature>
<feature type="compositionally biased region" description="Basic residues" evidence="5">
    <location>
        <begin position="457"/>
        <end position="468"/>
    </location>
</feature>
<keyword evidence="9" id="KW-1185">Reference proteome</keyword>
<dbReference type="InterPro" id="IPR011051">
    <property type="entry name" value="RmlC_Cupin_sf"/>
</dbReference>
<feature type="compositionally biased region" description="Polar residues" evidence="5">
    <location>
        <begin position="300"/>
        <end position="330"/>
    </location>
</feature>
<dbReference type="EMBL" id="MBFU01000176">
    <property type="protein sequence ID" value="PWA01410.1"/>
    <property type="molecule type" value="Genomic_DNA"/>
</dbReference>
<keyword evidence="4" id="KW-0539">Nucleus</keyword>
<dbReference type="GO" id="GO:0005634">
    <property type="term" value="C:nucleus"/>
    <property type="evidence" value="ECO:0007669"/>
    <property type="project" value="UniProtKB-SubCell"/>
</dbReference>
<feature type="compositionally biased region" description="Polar residues" evidence="5">
    <location>
        <begin position="337"/>
        <end position="351"/>
    </location>
</feature>
<protein>
    <recommendedName>
        <fullName evidence="10">Mif2/CENP-C cupin domain-containing protein</fullName>
    </recommendedName>
</protein>
<feature type="compositionally biased region" description="Basic residues" evidence="5">
    <location>
        <begin position="531"/>
        <end position="553"/>
    </location>
</feature>
<accession>A0A2U1J8I8</accession>
<feature type="compositionally biased region" description="Basic and acidic residues" evidence="5">
    <location>
        <begin position="220"/>
        <end position="230"/>
    </location>
</feature>
<feature type="compositionally biased region" description="Acidic residues" evidence="5">
    <location>
        <begin position="399"/>
        <end position="415"/>
    </location>
</feature>
<reference evidence="8 9" key="1">
    <citation type="journal article" date="2018" name="MBio">
        <title>Comparative Genomics Reveals the Core Gene Toolbox for the Fungus-Insect Symbiosis.</title>
        <authorList>
            <person name="Wang Y."/>
            <person name="Stata M."/>
            <person name="Wang W."/>
            <person name="Stajich J.E."/>
            <person name="White M.M."/>
            <person name="Moncalvo J.M."/>
        </authorList>
    </citation>
    <scope>NUCLEOTIDE SEQUENCE [LARGE SCALE GENOMIC DNA]</scope>
    <source>
        <strain evidence="8 9">AUS-126-30</strain>
    </source>
</reference>
<feature type="region of interest" description="Disordered" evidence="5">
    <location>
        <begin position="514"/>
        <end position="568"/>
    </location>
</feature>
<comment type="subcellular location">
    <subcellularLocation>
        <location evidence="1">Nucleus</location>
    </subcellularLocation>
</comment>
<dbReference type="InterPro" id="IPR028929">
    <property type="entry name" value="Mif2_N"/>
</dbReference>
<evidence type="ECO:0000256" key="2">
    <source>
        <dbReference type="ARBA" id="ARBA00010291"/>
    </source>
</evidence>
<dbReference type="Gene3D" id="2.60.120.10">
    <property type="entry name" value="Jelly Rolls"/>
    <property type="match status" value="1"/>
</dbReference>
<evidence type="ECO:0000256" key="4">
    <source>
        <dbReference type="ARBA" id="ARBA00023242"/>
    </source>
</evidence>
<name>A0A2U1J8I8_SMIAN</name>
<feature type="compositionally biased region" description="Polar residues" evidence="5">
    <location>
        <begin position="123"/>
        <end position="158"/>
    </location>
</feature>
<dbReference type="GO" id="GO:0051315">
    <property type="term" value="P:attachment of mitotic spindle microtubules to kinetochore"/>
    <property type="evidence" value="ECO:0007669"/>
    <property type="project" value="TreeGrafter"/>
</dbReference>
<dbReference type="InterPro" id="IPR028386">
    <property type="entry name" value="CENP-C/Mif2/cnp3"/>
</dbReference>
<dbReference type="GO" id="GO:0051382">
    <property type="term" value="P:kinetochore assembly"/>
    <property type="evidence" value="ECO:0007669"/>
    <property type="project" value="InterPro"/>
</dbReference>
<organism evidence="8 9">
    <name type="scientific">Smittium angustum</name>
    <dbReference type="NCBI Taxonomy" id="133377"/>
    <lineage>
        <taxon>Eukaryota</taxon>
        <taxon>Fungi</taxon>
        <taxon>Fungi incertae sedis</taxon>
        <taxon>Zoopagomycota</taxon>
        <taxon>Kickxellomycotina</taxon>
        <taxon>Harpellomycetes</taxon>
        <taxon>Harpellales</taxon>
        <taxon>Legeriomycetaceae</taxon>
        <taxon>Smittium</taxon>
    </lineage>
</organism>
<feature type="compositionally biased region" description="Basic and acidic residues" evidence="5">
    <location>
        <begin position="521"/>
        <end position="530"/>
    </location>
</feature>
<evidence type="ECO:0000259" key="6">
    <source>
        <dbReference type="Pfam" id="PF11699"/>
    </source>
</evidence>
<dbReference type="InterPro" id="IPR025974">
    <property type="entry name" value="Mif2/CENP-C_cupin"/>
</dbReference>
<comment type="caution">
    <text evidence="8">The sequence shown here is derived from an EMBL/GenBank/DDBJ whole genome shotgun (WGS) entry which is preliminary data.</text>
</comment>
<dbReference type="GO" id="GO:0000776">
    <property type="term" value="C:kinetochore"/>
    <property type="evidence" value="ECO:0007669"/>
    <property type="project" value="InterPro"/>
</dbReference>
<dbReference type="Pfam" id="PF11699">
    <property type="entry name" value="CENP-C_C"/>
    <property type="match status" value="1"/>
</dbReference>
<sequence length="726" mass="82083">MGKKNKKRPVVNNDFFDLGIKGRKTGLEVQGDIQIDSDGFEDIDDFYSKITVKQPERRKSDIEAETKSAFELLSRIDSNLTTLSTSHFSRDENALSNEASDVDYNTEITNKNDQFEYDILSKENSTPRNSTLSSNLNKFDTSSKTNQNAKTNGASPTTKLPAKLSPNIQSKHNSNDNIEREKILLMSKRADRQSKKLPSIELISNSFTEKTSSNLNIKKSESLDEKHSETPLKNPGISNKLDKTDSPTQTNTDNNTKENAEPELKSIKKPKSLSFLDMWNKTTLVHNESEKENLNDEEPNNSSEPHSTTFVDTAILKSQETSIIQDTQPNKNDDIQENGNNITNEESSTSMDVVDSPSICEENTDSIHQNDENNTEMQEDNTATEGNSNLDNNQSDDGFIFEDDGYNSFQEDDNHESDQANNEEQPSDNGVENTEVISLKDMSDNIPEDVVDNKQNKASKKAKPKAVKTKQENSEDEDTKETRRSQRTKLKPLDYWRNERVVYSLKVTESGTHVPSMTKIIRNEKEPDKKPVRKTRKRVTMPRPKRGKQKRNSRNKDSDIDEYSGSDDEAKKQSVDYLLDAELDQKDYIAEIDVVDHSNKKTMKRTCALSALAVRKRLKPIKAVDTKGEPFYTANIFSDENLETNTQLYSGLIELPPNCTKPKRNTKDSCIVFYVSHGTVEVTIHDSILSLDAGSQICVPRNNIYSFYNPGPATVRLFFANSSLRK</sequence>
<comment type="similarity">
    <text evidence="2">Belongs to the CENP-C/MIF2 family.</text>
</comment>
<dbReference type="PANTHER" id="PTHR16684:SF11">
    <property type="entry name" value="CENTROMERE PROTEIN C"/>
    <property type="match status" value="1"/>
</dbReference>
<keyword evidence="3" id="KW-0238">DNA-binding</keyword>
<proteinExistence type="inferred from homology"/>
<feature type="domain" description="Mif2/CENP-C cupin" evidence="6">
    <location>
        <begin position="646"/>
        <end position="720"/>
    </location>
</feature>
<evidence type="ECO:0000313" key="9">
    <source>
        <dbReference type="Proteomes" id="UP000245591"/>
    </source>
</evidence>
<feature type="region of interest" description="Disordered" evidence="5">
    <location>
        <begin position="123"/>
        <end position="179"/>
    </location>
</feature>